<dbReference type="Pfam" id="PF03129">
    <property type="entry name" value="HGTP_anticodon"/>
    <property type="match status" value="1"/>
</dbReference>
<dbReference type="STRING" id="981085.W9QZ14"/>
<dbReference type="SUPFAM" id="SSF52954">
    <property type="entry name" value="Class II aaRS ABD-related"/>
    <property type="match status" value="1"/>
</dbReference>
<evidence type="ECO:0000313" key="3">
    <source>
        <dbReference type="Proteomes" id="UP000030645"/>
    </source>
</evidence>
<dbReference type="AlphaFoldDB" id="W9QZ14"/>
<organism evidence="2 3">
    <name type="scientific">Morus notabilis</name>
    <dbReference type="NCBI Taxonomy" id="981085"/>
    <lineage>
        <taxon>Eukaryota</taxon>
        <taxon>Viridiplantae</taxon>
        <taxon>Streptophyta</taxon>
        <taxon>Embryophyta</taxon>
        <taxon>Tracheophyta</taxon>
        <taxon>Spermatophyta</taxon>
        <taxon>Magnoliopsida</taxon>
        <taxon>eudicotyledons</taxon>
        <taxon>Gunneridae</taxon>
        <taxon>Pentapetalae</taxon>
        <taxon>rosids</taxon>
        <taxon>fabids</taxon>
        <taxon>Rosales</taxon>
        <taxon>Moraceae</taxon>
        <taxon>Moreae</taxon>
        <taxon>Morus</taxon>
    </lineage>
</organism>
<reference evidence="3" key="1">
    <citation type="submission" date="2013-01" db="EMBL/GenBank/DDBJ databases">
        <title>Draft Genome Sequence of a Mulberry Tree, Morus notabilis C.K. Schneid.</title>
        <authorList>
            <person name="He N."/>
            <person name="Zhao S."/>
        </authorList>
    </citation>
    <scope>NUCLEOTIDE SEQUENCE</scope>
</reference>
<dbReference type="InterPro" id="IPR004154">
    <property type="entry name" value="Anticodon-bd"/>
</dbReference>
<keyword evidence="3" id="KW-1185">Reference proteome</keyword>
<dbReference type="eggNOG" id="KOG2298">
    <property type="taxonomic scope" value="Eukaryota"/>
</dbReference>
<dbReference type="EMBL" id="KE344390">
    <property type="protein sequence ID" value="EXB59767.1"/>
    <property type="molecule type" value="Genomic_DNA"/>
</dbReference>
<protein>
    <recommendedName>
        <fullName evidence="1">Anticodon-binding domain-containing protein</fullName>
    </recommendedName>
</protein>
<dbReference type="Gene3D" id="3.40.50.800">
    <property type="entry name" value="Anticodon-binding domain"/>
    <property type="match status" value="1"/>
</dbReference>
<evidence type="ECO:0000259" key="1">
    <source>
        <dbReference type="Pfam" id="PF03129"/>
    </source>
</evidence>
<gene>
    <name evidence="2" type="ORF">L484_010878</name>
</gene>
<dbReference type="Proteomes" id="UP000030645">
    <property type="component" value="Unassembled WGS sequence"/>
</dbReference>
<sequence>MVRITIAIESNKGKKEEGIQECREKTKGKLRKQRKEEDALEMKANLETKGVAKKYARSDELGVPFGITVARSVMTMERDSKDQIRVNVKDAVIIVKEVTEGLLMLEKFFKAHKTIVSPPPNSLSFWDGLVN</sequence>
<feature type="domain" description="Anticodon-binding" evidence="1">
    <location>
        <begin position="14"/>
        <end position="97"/>
    </location>
</feature>
<evidence type="ECO:0000313" key="2">
    <source>
        <dbReference type="EMBL" id="EXB59767.1"/>
    </source>
</evidence>
<name>W9QZ14_9ROSA</name>
<proteinExistence type="predicted"/>
<dbReference type="InterPro" id="IPR036621">
    <property type="entry name" value="Anticodon-bd_dom_sf"/>
</dbReference>
<accession>W9QZ14</accession>